<dbReference type="Pfam" id="PF20199">
    <property type="entry name" value="RepSA"/>
    <property type="match status" value="1"/>
</dbReference>
<dbReference type="InterPro" id="IPR046828">
    <property type="entry name" value="RepSA"/>
</dbReference>
<gene>
    <name evidence="1" type="ORF">Cci01nite_83350</name>
</gene>
<protein>
    <recommendedName>
        <fullName evidence="3">Plasmid replication initiator protein</fullName>
    </recommendedName>
</protein>
<evidence type="ECO:0000313" key="2">
    <source>
        <dbReference type="Proteomes" id="UP000659904"/>
    </source>
</evidence>
<evidence type="ECO:0008006" key="3">
    <source>
        <dbReference type="Google" id="ProtNLM"/>
    </source>
</evidence>
<proteinExistence type="predicted"/>
<dbReference type="RefSeq" id="WP_120317014.1">
    <property type="nucleotide sequence ID" value="NZ_BONH01000082.1"/>
</dbReference>
<evidence type="ECO:0000313" key="1">
    <source>
        <dbReference type="EMBL" id="GIG03242.1"/>
    </source>
</evidence>
<comment type="caution">
    <text evidence="1">The sequence shown here is derived from an EMBL/GenBank/DDBJ whole genome shotgun (WGS) entry which is preliminary data.</text>
</comment>
<sequence>MKASTLDAAPRPLITGRGAVSNGETTMGSLFRADLLARAGQPDYFGWLDHIRAAGGCTRPVRLVGDLYTVHRHGDSATVVGSSSTGAMPDGTIYKACGNRRASLCPSCARTYQADAYQLLRAGLVGGKGIPDTVTAHPAVFATFTAPSFGPVHSRVVKRHTCANRRNCDCRPDPCHARTPKNLPPEQLLQDPETGSLPATCQHGAPVACFARHDNDDSRLGQPICLDCYDHEAQVVWNVFAGELWRRTKQAIDRHLNKLARRRGIRRVRVGTNPATGRAITVPPVQVSCGKVAEFQRRGVVHFHALMRLDGVDPTDPTAVVPPPDGFTVADLDDAIRAAAATIDVDTPPHPDQPDGWHITWGDPDKGIDVKAISIGNGEVTDGMAAGYLAKYATKSTEVTGHVSVRITADTLDHYADHEGDHTARLIAACWDLGRPTHTPEPLGDRPPRNGVTPGARAPWHCPTCNQVHPGNRPHREAVDDCADSHSALWPADTLSDVTADNTYSKLRRWAHMLGFGGHFMSKSRRYSTTFGELRATRTAYRRAELPDHPHGVQLGHDDQADEDTVLVIGALRFTGSGWHTSADALLANTAAAMARERAAIGREEIAHEVGSTPASSQPLEQP</sequence>
<accession>A0A8J3P4D1</accession>
<reference evidence="1 2" key="1">
    <citation type="submission" date="2021-01" db="EMBL/GenBank/DDBJ databases">
        <title>Whole genome shotgun sequence of Catellatospora citrea NBRC 14495.</title>
        <authorList>
            <person name="Komaki H."/>
            <person name="Tamura T."/>
        </authorList>
    </citation>
    <scope>NUCLEOTIDE SEQUENCE [LARGE SCALE GENOMIC DNA]</scope>
    <source>
        <strain evidence="1 2">NBRC 14495</strain>
    </source>
</reference>
<keyword evidence="2" id="KW-1185">Reference proteome</keyword>
<dbReference type="Proteomes" id="UP000659904">
    <property type="component" value="Unassembled WGS sequence"/>
</dbReference>
<organism evidence="1 2">
    <name type="scientific">Catellatospora citrea</name>
    <dbReference type="NCBI Taxonomy" id="53366"/>
    <lineage>
        <taxon>Bacteria</taxon>
        <taxon>Bacillati</taxon>
        <taxon>Actinomycetota</taxon>
        <taxon>Actinomycetes</taxon>
        <taxon>Micromonosporales</taxon>
        <taxon>Micromonosporaceae</taxon>
        <taxon>Catellatospora</taxon>
    </lineage>
</organism>
<dbReference type="AlphaFoldDB" id="A0A8J3P4D1"/>
<name>A0A8J3P4D1_9ACTN</name>
<dbReference type="EMBL" id="BONH01000082">
    <property type="protein sequence ID" value="GIG03242.1"/>
    <property type="molecule type" value="Genomic_DNA"/>
</dbReference>